<evidence type="ECO:0000313" key="10">
    <source>
        <dbReference type="EMBL" id="UTJ05936.1"/>
    </source>
</evidence>
<dbReference type="HAMAP" id="MF_01471">
    <property type="entry name" value="Cas2"/>
    <property type="match status" value="1"/>
</dbReference>
<dbReference type="Proteomes" id="UP001060012">
    <property type="component" value="Chromosome"/>
</dbReference>
<comment type="similarity">
    <text evidence="2 9">Belongs to the CRISPR-associated endoribonuclease Cas2 protein family.</text>
</comment>
<evidence type="ECO:0000256" key="3">
    <source>
        <dbReference type="ARBA" id="ARBA00022722"/>
    </source>
</evidence>
<keyword evidence="5 9" id="KW-0255">Endonuclease</keyword>
<accession>A0ABY5E5A2</accession>
<dbReference type="EMBL" id="CP100595">
    <property type="protein sequence ID" value="UTJ05936.1"/>
    <property type="molecule type" value="Genomic_DNA"/>
</dbReference>
<dbReference type="CDD" id="cd09725">
    <property type="entry name" value="Cas2_I_II_III"/>
    <property type="match status" value="1"/>
</dbReference>
<comment type="function">
    <text evidence="9">CRISPR (clustered regularly interspaced short palindromic repeat), is an adaptive immune system that provides protection against mobile genetic elements (viruses, transposable elements and conjugative plasmids). CRISPR clusters contain sequences complementary to antecedent mobile elements and target invading nucleic acids. CRISPR clusters are transcribed and processed into CRISPR RNA (crRNA). Functions as a ssRNA-specific endoribonuclease. Involved in the integration of spacer DNA into the CRISPR cassette.</text>
</comment>
<evidence type="ECO:0000256" key="8">
    <source>
        <dbReference type="ARBA" id="ARBA00023118"/>
    </source>
</evidence>
<gene>
    <name evidence="9 10" type="primary">cas2</name>
    <name evidence="10" type="ORF">NJU99_11840</name>
</gene>
<keyword evidence="4 9" id="KW-0479">Metal-binding</keyword>
<dbReference type="RefSeq" id="WP_254576117.1">
    <property type="nucleotide sequence ID" value="NZ_CP100595.1"/>
</dbReference>
<protein>
    <recommendedName>
        <fullName evidence="9">CRISPR-associated endoribonuclease Cas2</fullName>
        <ecNumber evidence="9">3.1.-.-</ecNumber>
    </recommendedName>
</protein>
<evidence type="ECO:0000256" key="4">
    <source>
        <dbReference type="ARBA" id="ARBA00022723"/>
    </source>
</evidence>
<evidence type="ECO:0000313" key="11">
    <source>
        <dbReference type="Proteomes" id="UP001060012"/>
    </source>
</evidence>
<evidence type="ECO:0000256" key="1">
    <source>
        <dbReference type="ARBA" id="ARBA00001946"/>
    </source>
</evidence>
<dbReference type="NCBIfam" id="TIGR01573">
    <property type="entry name" value="cas2"/>
    <property type="match status" value="1"/>
</dbReference>
<dbReference type="InterPro" id="IPR019199">
    <property type="entry name" value="Virulence_VapD/CRISPR_Cas2"/>
</dbReference>
<dbReference type="Gene3D" id="3.30.70.240">
    <property type="match status" value="1"/>
</dbReference>
<evidence type="ECO:0000256" key="9">
    <source>
        <dbReference type="HAMAP-Rule" id="MF_01471"/>
    </source>
</evidence>
<dbReference type="SUPFAM" id="SSF143430">
    <property type="entry name" value="TTP0101/SSO1404-like"/>
    <property type="match status" value="1"/>
</dbReference>
<keyword evidence="11" id="KW-1185">Reference proteome</keyword>
<dbReference type="GO" id="GO:0004519">
    <property type="term" value="F:endonuclease activity"/>
    <property type="evidence" value="ECO:0007669"/>
    <property type="project" value="UniProtKB-KW"/>
</dbReference>
<comment type="cofactor">
    <cofactor evidence="1 9">
        <name>Mg(2+)</name>
        <dbReference type="ChEBI" id="CHEBI:18420"/>
    </cofactor>
</comment>
<sequence>MYTQIIVGYDISETKKRNKFFDELKDLGLVSIQKSVFWGYVLPSEKRVIKELFKKYCQIETDKAFIVNVTLDKDLNDSFGYDNEDFSHPESFEIV</sequence>
<dbReference type="Pfam" id="PF09827">
    <property type="entry name" value="CRISPR_Cas2"/>
    <property type="match status" value="1"/>
</dbReference>
<dbReference type="InterPro" id="IPR021127">
    <property type="entry name" value="CRISPR_associated_Cas2"/>
</dbReference>
<comment type="subunit">
    <text evidence="9">Homodimer, forms a heterotetramer with a Cas1 homodimer.</text>
</comment>
<keyword evidence="7 9" id="KW-0460">Magnesium</keyword>
<reference evidence="10" key="1">
    <citation type="submission" date="2022-07" db="EMBL/GenBank/DDBJ databases">
        <title>Arcobacter roscoffensis sp. nov., a marine bacterium isolated from coastal seawater collected from Roscoff, France.</title>
        <authorList>
            <person name="Pascual J."/>
            <person name="Lepeaux C."/>
            <person name="Methner A."/>
            <person name="Overmann J."/>
        </authorList>
    </citation>
    <scope>NUCLEOTIDE SEQUENCE</scope>
    <source>
        <strain evidence="10">ARW1-2F2</strain>
    </source>
</reference>
<organism evidence="10 11">
    <name type="scientific">Arcobacter roscoffensis</name>
    <dbReference type="NCBI Taxonomy" id="2961520"/>
    <lineage>
        <taxon>Bacteria</taxon>
        <taxon>Pseudomonadati</taxon>
        <taxon>Campylobacterota</taxon>
        <taxon>Epsilonproteobacteria</taxon>
        <taxon>Campylobacterales</taxon>
        <taxon>Arcobacteraceae</taxon>
        <taxon>Arcobacter</taxon>
    </lineage>
</organism>
<evidence type="ECO:0000256" key="7">
    <source>
        <dbReference type="ARBA" id="ARBA00022842"/>
    </source>
</evidence>
<keyword evidence="8 9" id="KW-0051">Antiviral defense</keyword>
<dbReference type="EC" id="3.1.-.-" evidence="9"/>
<feature type="binding site" evidence="9">
    <location>
        <position position="10"/>
    </location>
    <ligand>
        <name>Mg(2+)</name>
        <dbReference type="ChEBI" id="CHEBI:18420"/>
        <note>catalytic</note>
    </ligand>
</feature>
<evidence type="ECO:0000256" key="2">
    <source>
        <dbReference type="ARBA" id="ARBA00009959"/>
    </source>
</evidence>
<evidence type="ECO:0000256" key="5">
    <source>
        <dbReference type="ARBA" id="ARBA00022759"/>
    </source>
</evidence>
<proteinExistence type="inferred from homology"/>
<name>A0ABY5E5A2_9BACT</name>
<keyword evidence="6 9" id="KW-0378">Hydrolase</keyword>
<keyword evidence="3 9" id="KW-0540">Nuclease</keyword>
<evidence type="ECO:0000256" key="6">
    <source>
        <dbReference type="ARBA" id="ARBA00022801"/>
    </source>
</evidence>